<evidence type="ECO:0000313" key="1">
    <source>
        <dbReference type="EMBL" id="KTC73104.1"/>
    </source>
</evidence>
<proteinExistence type="predicted"/>
<gene>
    <name evidence="1" type="ORF">Lboz_1750</name>
</gene>
<dbReference type="RefSeq" id="WP_235810513.1">
    <property type="nucleotide sequence ID" value="NZ_CAAAIY010000030.1"/>
</dbReference>
<keyword evidence="2" id="KW-1185">Reference proteome</keyword>
<protein>
    <submittedName>
        <fullName evidence="1">Uncharacterized protein</fullName>
    </submittedName>
</protein>
<dbReference type="STRING" id="447.Lboz_1750"/>
<name>A0A0W0RPW4_LEGBO</name>
<comment type="caution">
    <text evidence="1">The sequence shown here is derived from an EMBL/GenBank/DDBJ whole genome shotgun (WGS) entry which is preliminary data.</text>
</comment>
<dbReference type="EMBL" id="LNXU01000019">
    <property type="protein sequence ID" value="KTC73104.1"/>
    <property type="molecule type" value="Genomic_DNA"/>
</dbReference>
<dbReference type="AlphaFoldDB" id="A0A0W0RPW4"/>
<dbReference type="PATRIC" id="fig|447.4.peg.1866"/>
<sequence length="385" mass="44432">MKRYKKKNFDQIDILILLSKTALFFINFDLININKIIKNQPGYIMKNISAIQELLALSGKPGNVPVDLMAFFLYLKKIKRLEKSGDNFNAFAMSTDEMEWFSEIIEHMIGYSEKDLRFQIAIAKWDGSEQINHWSFLEFNFIGSQNPPSLDILICDPLGFMQSLVLANLLSNMMKFGILSKLCPLKIYIPVDILQAAGRTCPYFVTDSISMLSNQNKYCPVYDYMNTHQQENETDKAISTLKSFRESMSSFVEEDLDDVYSFDLVVGHLPARLLRTKHSVTDLENEVQNSAEHRDEIVNSKGETAWVSISKNLFFVKDRTGDNKYRNMRVNKKMEKLGENVKEISSTLNSEEDIQLFFEAVHRHRLFSLEKLIGKTAKTFGYTYS</sequence>
<reference evidence="1 2" key="1">
    <citation type="submission" date="2015-11" db="EMBL/GenBank/DDBJ databases">
        <title>Genomic analysis of 38 Legionella species identifies large and diverse effector repertoires.</title>
        <authorList>
            <person name="Burstein D."/>
            <person name="Amaro F."/>
            <person name="Zusman T."/>
            <person name="Lifshitz Z."/>
            <person name="Cohen O."/>
            <person name="Gilbert J.A."/>
            <person name="Pupko T."/>
            <person name="Shuman H.A."/>
            <person name="Segal G."/>
        </authorList>
    </citation>
    <scope>NUCLEOTIDE SEQUENCE [LARGE SCALE GENOMIC DNA]</scope>
    <source>
        <strain evidence="1 2">WIGA</strain>
    </source>
</reference>
<dbReference type="Proteomes" id="UP000054695">
    <property type="component" value="Unassembled WGS sequence"/>
</dbReference>
<organism evidence="1 2">
    <name type="scientific">Legionella bozemanae</name>
    <name type="common">Fluoribacter bozemanae</name>
    <dbReference type="NCBI Taxonomy" id="447"/>
    <lineage>
        <taxon>Bacteria</taxon>
        <taxon>Pseudomonadati</taxon>
        <taxon>Pseudomonadota</taxon>
        <taxon>Gammaproteobacteria</taxon>
        <taxon>Legionellales</taxon>
        <taxon>Legionellaceae</taxon>
        <taxon>Legionella</taxon>
    </lineage>
</organism>
<evidence type="ECO:0000313" key="2">
    <source>
        <dbReference type="Proteomes" id="UP000054695"/>
    </source>
</evidence>
<accession>A0A0W0RPW4</accession>